<feature type="transmembrane region" description="Helical" evidence="1">
    <location>
        <begin position="29"/>
        <end position="51"/>
    </location>
</feature>
<comment type="caution">
    <text evidence="2">The sequence shown here is derived from an EMBL/GenBank/DDBJ whole genome shotgun (WGS) entry which is preliminary data.</text>
</comment>
<dbReference type="PATRIC" id="fig|1208321.3.peg.2398"/>
<evidence type="ECO:0000256" key="1">
    <source>
        <dbReference type="SAM" id="Phobius"/>
    </source>
</evidence>
<accession>W1RRI9</accession>
<proteinExistence type="predicted"/>
<dbReference type="Proteomes" id="UP000018857">
    <property type="component" value="Unassembled WGS sequence"/>
</dbReference>
<feature type="transmembrane region" description="Helical" evidence="1">
    <location>
        <begin position="272"/>
        <end position="293"/>
    </location>
</feature>
<dbReference type="RefSeq" id="WP_024024489.1">
    <property type="nucleotide sequence ID" value="NZ_AYOZ01000027.1"/>
</dbReference>
<name>W1RRI9_9GAMM</name>
<dbReference type="AlphaFoldDB" id="W1RRI9"/>
<keyword evidence="3" id="KW-1185">Reference proteome</keyword>
<keyword evidence="1" id="KW-0812">Transmembrane</keyword>
<evidence type="ECO:0000313" key="2">
    <source>
        <dbReference type="EMBL" id="ETI59557.1"/>
    </source>
</evidence>
<dbReference type="OrthoDB" id="6233991at2"/>
<sequence>MKKLFFLRFYLVSLKFFRGIHCSRIDEAIVILSLIFIIALGYLITFTFPYLSSQSSLFNVDAKSEYISISPFEKARYPDWKLENVTVYDGCGGNSEILVGVLSINSVTTIELERIEKNDLSVTLNTPNFESTAKITSNAGLEKDLSDCATLVFDTSNQSYIFPIDGNVTLGHQISENSMRPPVLKNGTVYVADKRILAEDYYQNTPFELRMGDRFIVRDAQTQASGFIFVDHQGDIDISYRVKGREGVVQKYKSEPIIVENNFWSKLVNDDLLAIFWLFIWALFGIIKSLLFLKYDVIKVGRNNE</sequence>
<protein>
    <submittedName>
        <fullName evidence="2">Uncharacterized protein</fullName>
    </submittedName>
</protein>
<organism evidence="2 3">
    <name type="scientific">Marinomonas profundimaris</name>
    <dbReference type="NCBI Taxonomy" id="1208321"/>
    <lineage>
        <taxon>Bacteria</taxon>
        <taxon>Pseudomonadati</taxon>
        <taxon>Pseudomonadota</taxon>
        <taxon>Gammaproteobacteria</taxon>
        <taxon>Oceanospirillales</taxon>
        <taxon>Oceanospirillaceae</taxon>
        <taxon>Marinomonas</taxon>
    </lineage>
</organism>
<dbReference type="EMBL" id="AYOZ01000027">
    <property type="protein sequence ID" value="ETI59557.1"/>
    <property type="molecule type" value="Genomic_DNA"/>
</dbReference>
<evidence type="ECO:0000313" key="3">
    <source>
        <dbReference type="Proteomes" id="UP000018857"/>
    </source>
</evidence>
<keyword evidence="1" id="KW-0472">Membrane</keyword>
<keyword evidence="1" id="KW-1133">Transmembrane helix</keyword>
<gene>
    <name evidence="2" type="ORF">D104_12055</name>
</gene>
<reference evidence="2 3" key="1">
    <citation type="journal article" date="2014" name="Genome Announc.">
        <title>Draft Genome Sequence of Marinomonas sp. Strain D104, a Polycyclic Aromatic Hydrocarbon-Degrading Bacterium from the Deep-Sea Sediment of the Arctic Ocean.</title>
        <authorList>
            <person name="Dong C."/>
            <person name="Bai X."/>
            <person name="Lai Q."/>
            <person name="Xie Y."/>
            <person name="Chen X."/>
            <person name="Shao Z."/>
        </authorList>
    </citation>
    <scope>NUCLEOTIDE SEQUENCE [LARGE SCALE GENOMIC DNA]</scope>
    <source>
        <strain evidence="2 3">D104</strain>
    </source>
</reference>